<evidence type="ECO:0000313" key="5">
    <source>
        <dbReference type="Proteomes" id="UP000254069"/>
    </source>
</evidence>
<accession>A0A380A9P8</accession>
<dbReference type="Proteomes" id="UP000254069">
    <property type="component" value="Unassembled WGS sequence"/>
</dbReference>
<evidence type="ECO:0000313" key="3">
    <source>
        <dbReference type="EMBL" id="BCV46448.1"/>
    </source>
</evidence>
<dbReference type="RefSeq" id="WP_025008940.1">
    <property type="nucleotide sequence ID" value="NZ_AP024609.1"/>
</dbReference>
<dbReference type="Proteomes" id="UP000825078">
    <property type="component" value="Chromosome"/>
</dbReference>
<keyword evidence="2" id="KW-0732">Signal</keyword>
<feature type="signal peptide" evidence="2">
    <location>
        <begin position="1"/>
        <end position="25"/>
    </location>
</feature>
<feature type="region of interest" description="Disordered" evidence="1">
    <location>
        <begin position="54"/>
        <end position="82"/>
    </location>
</feature>
<evidence type="ECO:0008006" key="6">
    <source>
        <dbReference type="Google" id="ProtNLM"/>
    </source>
</evidence>
<gene>
    <name evidence="4" type="ORF">NCTC10738_02486</name>
    <name evidence="3" type="ORF">TUM17379_34660</name>
</gene>
<feature type="chain" id="PRO_5041540789" description="Lipoprotein" evidence="2">
    <location>
        <begin position="26"/>
        <end position="82"/>
    </location>
</feature>
<dbReference type="EMBL" id="UGYO01000001">
    <property type="protein sequence ID" value="SUI76898.1"/>
    <property type="molecule type" value="Genomic_DNA"/>
</dbReference>
<keyword evidence="5" id="KW-1185">Reference proteome</keyword>
<name>A0A380A9P8_9GAMM</name>
<dbReference type="KEGG" id="salg:BS332_03205"/>
<evidence type="ECO:0000313" key="4">
    <source>
        <dbReference type="EMBL" id="SUI76898.1"/>
    </source>
</evidence>
<dbReference type="GeneID" id="93810605"/>
<evidence type="ECO:0000256" key="1">
    <source>
        <dbReference type="SAM" id="MobiDB-lite"/>
    </source>
</evidence>
<evidence type="ECO:0000256" key="2">
    <source>
        <dbReference type="SAM" id="SignalP"/>
    </source>
</evidence>
<proteinExistence type="predicted"/>
<organism evidence="4 5">
    <name type="scientific">Shewanella algae</name>
    <dbReference type="NCBI Taxonomy" id="38313"/>
    <lineage>
        <taxon>Bacteria</taxon>
        <taxon>Pseudomonadati</taxon>
        <taxon>Pseudomonadota</taxon>
        <taxon>Gammaproteobacteria</taxon>
        <taxon>Alteromonadales</taxon>
        <taxon>Shewanellaceae</taxon>
        <taxon>Shewanella</taxon>
    </lineage>
</organism>
<sequence length="82" mass="9029">MSASYLAKSALLPLLLGLGSLGGCADILCSARTDEAVADGWQDHNQCVRQAEDNLRRHQQEQQRQQDTATRQALQEALAQHK</sequence>
<accession>A0A3G4URJ8</accession>
<dbReference type="EMBL" id="AP024613">
    <property type="protein sequence ID" value="BCV46448.1"/>
    <property type="molecule type" value="Genomic_DNA"/>
</dbReference>
<feature type="compositionally biased region" description="Low complexity" evidence="1">
    <location>
        <begin position="62"/>
        <end position="75"/>
    </location>
</feature>
<reference evidence="4 5" key="1">
    <citation type="submission" date="2018-06" db="EMBL/GenBank/DDBJ databases">
        <authorList>
            <consortium name="Pathogen Informatics"/>
            <person name="Doyle S."/>
        </authorList>
    </citation>
    <scope>NUCLEOTIDE SEQUENCE [LARGE SCALE GENOMIC DNA]</scope>
    <source>
        <strain evidence="4 5">NCTC10738</strain>
    </source>
</reference>
<reference evidence="3" key="2">
    <citation type="submission" date="2021-05" db="EMBL/GenBank/DDBJ databases">
        <title>Molecular characterization for Shewanella algae harboring chromosomal blaOXA-55-like strains isolated from clinical and environment sample.</title>
        <authorList>
            <person name="Ohama Y."/>
            <person name="Aoki K."/>
            <person name="Harada S."/>
            <person name="Moriya K."/>
            <person name="Ishii Y."/>
            <person name="Tateda K."/>
        </authorList>
    </citation>
    <scope>NUCLEOTIDE SEQUENCE</scope>
    <source>
        <strain evidence="3">TUM17379</strain>
    </source>
</reference>
<protein>
    <recommendedName>
        <fullName evidence="6">Lipoprotein</fullName>
    </recommendedName>
</protein>
<dbReference type="AlphaFoldDB" id="A0A380A9P8"/>